<evidence type="ECO:0000256" key="1">
    <source>
        <dbReference type="SAM" id="MobiDB-lite"/>
    </source>
</evidence>
<comment type="caution">
    <text evidence="2">The sequence shown here is derived from an EMBL/GenBank/DDBJ whole genome shotgun (WGS) entry which is preliminary data.</text>
</comment>
<feature type="region of interest" description="Disordered" evidence="1">
    <location>
        <begin position="101"/>
        <end position="140"/>
    </location>
</feature>
<gene>
    <name evidence="2" type="ORF">QBC46DRAFT_399255</name>
</gene>
<evidence type="ECO:0000313" key="2">
    <source>
        <dbReference type="EMBL" id="KAK3934650.1"/>
    </source>
</evidence>
<dbReference type="EMBL" id="MU853970">
    <property type="protein sequence ID" value="KAK3934650.1"/>
    <property type="molecule type" value="Genomic_DNA"/>
</dbReference>
<protein>
    <submittedName>
        <fullName evidence="2">Uncharacterized protein</fullName>
    </submittedName>
</protein>
<name>A0AAN6MX29_9PEZI</name>
<organism evidence="2 3">
    <name type="scientific">Diplogelasinospora grovesii</name>
    <dbReference type="NCBI Taxonomy" id="303347"/>
    <lineage>
        <taxon>Eukaryota</taxon>
        <taxon>Fungi</taxon>
        <taxon>Dikarya</taxon>
        <taxon>Ascomycota</taxon>
        <taxon>Pezizomycotina</taxon>
        <taxon>Sordariomycetes</taxon>
        <taxon>Sordariomycetidae</taxon>
        <taxon>Sordariales</taxon>
        <taxon>Diplogelasinosporaceae</taxon>
        <taxon>Diplogelasinospora</taxon>
    </lineage>
</organism>
<sequence>MSAAENPYRTYEALKAARTTVAGAPNSAKLLFIPVQGTVQSAIEVLSDPRDLDTRTPYYDQAAGTYHPVSALPISELKVSSITVHVSELEDWEENWLNVHEEHSEPDAPAAFPDAKWGKLSGGGGDEDDEDEDEDDDEPTLLRCCKQDRPRGKNAKLTIKPSKAWDGRDGGFVTVHDYVSALHPWLVRLRGDILGAMGTADGLDEPLGNETDLVVNCDALHSLMMELRTSWIGHRKGLHVREAVGGRLRTSEIVTSE</sequence>
<proteinExistence type="predicted"/>
<reference evidence="3" key="1">
    <citation type="journal article" date="2023" name="Mol. Phylogenet. Evol.">
        <title>Genome-scale phylogeny and comparative genomics of the fungal order Sordariales.</title>
        <authorList>
            <person name="Hensen N."/>
            <person name="Bonometti L."/>
            <person name="Westerberg I."/>
            <person name="Brannstrom I.O."/>
            <person name="Guillou S."/>
            <person name="Cros-Aarteil S."/>
            <person name="Calhoun S."/>
            <person name="Haridas S."/>
            <person name="Kuo A."/>
            <person name="Mondo S."/>
            <person name="Pangilinan J."/>
            <person name="Riley R."/>
            <person name="LaButti K."/>
            <person name="Andreopoulos B."/>
            <person name="Lipzen A."/>
            <person name="Chen C."/>
            <person name="Yan M."/>
            <person name="Daum C."/>
            <person name="Ng V."/>
            <person name="Clum A."/>
            <person name="Steindorff A."/>
            <person name="Ohm R.A."/>
            <person name="Martin F."/>
            <person name="Silar P."/>
            <person name="Natvig D.O."/>
            <person name="Lalanne C."/>
            <person name="Gautier V."/>
            <person name="Ament-Velasquez S.L."/>
            <person name="Kruys A."/>
            <person name="Hutchinson M.I."/>
            <person name="Powell A.J."/>
            <person name="Barry K."/>
            <person name="Miller A.N."/>
            <person name="Grigoriev I.V."/>
            <person name="Debuchy R."/>
            <person name="Gladieux P."/>
            <person name="Hiltunen Thoren M."/>
            <person name="Johannesson H."/>
        </authorList>
    </citation>
    <scope>NUCLEOTIDE SEQUENCE [LARGE SCALE GENOMIC DNA]</scope>
    <source>
        <strain evidence="3">CBS 340.73</strain>
    </source>
</reference>
<dbReference type="AlphaFoldDB" id="A0AAN6MX29"/>
<keyword evidence="3" id="KW-1185">Reference proteome</keyword>
<feature type="compositionally biased region" description="Acidic residues" evidence="1">
    <location>
        <begin position="125"/>
        <end position="139"/>
    </location>
</feature>
<dbReference type="Proteomes" id="UP001303473">
    <property type="component" value="Unassembled WGS sequence"/>
</dbReference>
<accession>A0AAN6MX29</accession>
<evidence type="ECO:0000313" key="3">
    <source>
        <dbReference type="Proteomes" id="UP001303473"/>
    </source>
</evidence>